<organism evidence="1 2">
    <name type="scientific">Dolichospermum flos-aquae LEGE 04289</name>
    <dbReference type="NCBI Taxonomy" id="1828708"/>
    <lineage>
        <taxon>Bacteria</taxon>
        <taxon>Bacillati</taxon>
        <taxon>Cyanobacteriota</taxon>
        <taxon>Cyanophyceae</taxon>
        <taxon>Nostocales</taxon>
        <taxon>Aphanizomenonaceae</taxon>
        <taxon>Dolichospermum</taxon>
    </lineage>
</organism>
<comment type="caution">
    <text evidence="1">The sequence shown here is derived from an EMBL/GenBank/DDBJ whole genome shotgun (WGS) entry which is preliminary data.</text>
</comment>
<protein>
    <submittedName>
        <fullName evidence="1">Type II toxin-antitoxin system RelE/ParE family toxin</fullName>
    </submittedName>
</protein>
<dbReference type="Proteomes" id="UP000597867">
    <property type="component" value="Unassembled WGS sequence"/>
</dbReference>
<dbReference type="EMBL" id="JADEWF010000019">
    <property type="protein sequence ID" value="MBE9218629.1"/>
    <property type="molecule type" value="Genomic_DNA"/>
</dbReference>
<evidence type="ECO:0000313" key="2">
    <source>
        <dbReference type="Proteomes" id="UP000597867"/>
    </source>
</evidence>
<sequence length="34" mass="4074">MIFYKVQEEQVEVLRVLHGARDLEDLLPFLDEEV</sequence>
<gene>
    <name evidence="1" type="ORF">IQ222_07475</name>
</gene>
<evidence type="ECO:0000313" key="1">
    <source>
        <dbReference type="EMBL" id="MBE9218629.1"/>
    </source>
</evidence>
<proteinExistence type="predicted"/>
<name>A0ACC5Q153_DOLFA</name>
<keyword evidence="2" id="KW-1185">Reference proteome</keyword>
<accession>A0ACC5Q153</accession>
<reference evidence="1" key="1">
    <citation type="submission" date="2020-10" db="EMBL/GenBank/DDBJ databases">
        <authorList>
            <person name="Castelo-Branco R."/>
            <person name="Eusebio N."/>
            <person name="Adriana R."/>
            <person name="Vieira A."/>
            <person name="Brugerolle De Fraissinette N."/>
            <person name="Rezende De Castro R."/>
            <person name="Schneider M.P."/>
            <person name="Vasconcelos V."/>
            <person name="Leao P.N."/>
        </authorList>
    </citation>
    <scope>NUCLEOTIDE SEQUENCE</scope>
    <source>
        <strain evidence="1">LEGE 04289</strain>
    </source>
</reference>